<dbReference type="Proteomes" id="UP000000814">
    <property type="component" value="Chromosome"/>
</dbReference>
<dbReference type="EMBL" id="AE001437">
    <property type="protein sequence ID" value="AAK78328.1"/>
    <property type="molecule type" value="Genomic_DNA"/>
</dbReference>
<dbReference type="PATRIC" id="fig|272562.8.peg.542"/>
<dbReference type="AlphaFoldDB" id="Q97M52"/>
<dbReference type="eggNOG" id="ENOG5032H7Q">
    <property type="taxonomic scope" value="Bacteria"/>
</dbReference>
<evidence type="ECO:0008006" key="3">
    <source>
        <dbReference type="Google" id="ProtNLM"/>
    </source>
</evidence>
<keyword evidence="2" id="KW-1185">Reference proteome</keyword>
<reference evidence="1 2" key="1">
    <citation type="journal article" date="2001" name="J. Bacteriol.">
        <title>Genome sequence and comparative analysis of the solvent-producing bacterium Clostridium acetobutylicum.</title>
        <authorList>
            <person name="Nolling J."/>
            <person name="Breton G."/>
            <person name="Omelchenko M.V."/>
            <person name="Makarova K.S."/>
            <person name="Zeng Q."/>
            <person name="Gibson R."/>
            <person name="Lee H.M."/>
            <person name="Dubois J."/>
            <person name="Qiu D."/>
            <person name="Hitti J."/>
            <person name="Wolf Y.I."/>
            <person name="Tatusov R.L."/>
            <person name="Sabathe F."/>
            <person name="Doucette-Stamm L."/>
            <person name="Soucaille P."/>
            <person name="Daly M.J."/>
            <person name="Bennett G.N."/>
            <person name="Koonin E.V."/>
            <person name="Smith D.R."/>
        </authorList>
    </citation>
    <scope>NUCLEOTIDE SEQUENCE [LARGE SCALE GENOMIC DNA]</scope>
    <source>
        <strain evidence="2">ATCC 824 / DSM 792 / JCM 1419 / LMG 5710 / VKM B-1787</strain>
    </source>
</reference>
<dbReference type="PIR" id="E96942">
    <property type="entry name" value="E96942"/>
</dbReference>
<dbReference type="GeneID" id="44996859"/>
<dbReference type="KEGG" id="cac:CA_C0348"/>
<dbReference type="RefSeq" id="WP_010963670.1">
    <property type="nucleotide sequence ID" value="NC_003030.1"/>
</dbReference>
<organism evidence="1 2">
    <name type="scientific">Clostridium acetobutylicum (strain ATCC 824 / DSM 792 / JCM 1419 / IAM 19013 / LMG 5710 / NBRC 13948 / NRRL B-527 / VKM B-1787 / 2291 / W)</name>
    <dbReference type="NCBI Taxonomy" id="272562"/>
    <lineage>
        <taxon>Bacteria</taxon>
        <taxon>Bacillati</taxon>
        <taxon>Bacillota</taxon>
        <taxon>Clostridia</taxon>
        <taxon>Eubacteriales</taxon>
        <taxon>Clostridiaceae</taxon>
        <taxon>Clostridium</taxon>
    </lineage>
</organism>
<evidence type="ECO:0000313" key="1">
    <source>
        <dbReference type="EMBL" id="AAK78328.1"/>
    </source>
</evidence>
<proteinExistence type="predicted"/>
<dbReference type="STRING" id="272562.CA_C0348"/>
<gene>
    <name evidence="1" type="ordered locus">CA_C0348</name>
</gene>
<evidence type="ECO:0000313" key="2">
    <source>
        <dbReference type="Proteomes" id="UP000000814"/>
    </source>
</evidence>
<name>Q97M52_CLOAB</name>
<dbReference type="OrthoDB" id="1426432at2"/>
<sequence>MLKLNNSLVKESLSLVDNIKLFTNKQKVVEEIVEYCDFEKCKEFAYDYDEYLMDDEYYTWQDIKDLQMSSFNEEIYKYENYKTINEELRKIGIKNVSKIALSDECKEVWDDVYNDLMNCIKVRAILGKKNYFFEKIFQIYLSGGWPCGWEGNFPNGKVKVFYCK</sequence>
<dbReference type="HOGENOM" id="CLU_115278_0_0_9"/>
<protein>
    <recommendedName>
        <fullName evidence="3">Cytoplasmic protein</fullName>
    </recommendedName>
</protein>
<accession>Q97M52</accession>